<dbReference type="Pfam" id="PF01103">
    <property type="entry name" value="Omp85"/>
    <property type="match status" value="1"/>
</dbReference>
<dbReference type="OrthoDB" id="9769707at2"/>
<name>A0A1G7NWB1_9RHOB</name>
<organism evidence="6 7">
    <name type="scientific">Sulfitobacter delicatus</name>
    <dbReference type="NCBI Taxonomy" id="218672"/>
    <lineage>
        <taxon>Bacteria</taxon>
        <taxon>Pseudomonadati</taxon>
        <taxon>Pseudomonadota</taxon>
        <taxon>Alphaproteobacteria</taxon>
        <taxon>Rhodobacterales</taxon>
        <taxon>Roseobacteraceae</taxon>
        <taxon>Sulfitobacter</taxon>
    </lineage>
</organism>
<dbReference type="AlphaFoldDB" id="A0A1G7NWB1"/>
<dbReference type="InterPro" id="IPR010827">
    <property type="entry name" value="BamA/TamA_POTRA"/>
</dbReference>
<feature type="domain" description="POTRA" evidence="5">
    <location>
        <begin position="205"/>
        <end position="277"/>
    </location>
</feature>
<dbReference type="Proteomes" id="UP000199399">
    <property type="component" value="Unassembled WGS sequence"/>
</dbReference>
<dbReference type="InterPro" id="IPR000184">
    <property type="entry name" value="Bac_surfAg_D15"/>
</dbReference>
<evidence type="ECO:0000259" key="5">
    <source>
        <dbReference type="Pfam" id="PF07244"/>
    </source>
</evidence>
<evidence type="ECO:0000313" key="7">
    <source>
        <dbReference type="Proteomes" id="UP000199399"/>
    </source>
</evidence>
<dbReference type="Pfam" id="PF07244">
    <property type="entry name" value="POTRA"/>
    <property type="match status" value="1"/>
</dbReference>
<dbReference type="GO" id="GO:0019867">
    <property type="term" value="C:outer membrane"/>
    <property type="evidence" value="ECO:0007669"/>
    <property type="project" value="InterPro"/>
</dbReference>
<accession>A0A1G7NWB1</accession>
<protein>
    <submittedName>
        <fullName evidence="6">Autotransporter secretion outer membrane protein TamA</fullName>
    </submittedName>
</protein>
<dbReference type="PANTHER" id="PTHR12815:SF42">
    <property type="entry name" value="BACTERIAL SURFACE ANTIGEN (D15) DOMAIN-CONTAINING PROTEIN"/>
    <property type="match status" value="1"/>
</dbReference>
<keyword evidence="7" id="KW-1185">Reference proteome</keyword>
<evidence type="ECO:0000259" key="4">
    <source>
        <dbReference type="Pfam" id="PF01103"/>
    </source>
</evidence>
<keyword evidence="2" id="KW-0812">Transmembrane</keyword>
<dbReference type="Gene3D" id="2.40.160.50">
    <property type="entry name" value="membrane protein fhac: a member of the omp85/tpsb transporter family"/>
    <property type="match status" value="1"/>
</dbReference>
<evidence type="ECO:0000313" key="6">
    <source>
        <dbReference type="EMBL" id="SDF78177.1"/>
    </source>
</evidence>
<proteinExistence type="predicted"/>
<reference evidence="7" key="1">
    <citation type="submission" date="2016-10" db="EMBL/GenBank/DDBJ databases">
        <authorList>
            <person name="Varghese N."/>
            <person name="Submissions S."/>
        </authorList>
    </citation>
    <scope>NUCLEOTIDE SEQUENCE [LARGE SCALE GENOMIC DNA]</scope>
    <source>
        <strain evidence="7">DSM 16477</strain>
    </source>
</reference>
<evidence type="ECO:0000256" key="2">
    <source>
        <dbReference type="ARBA" id="ARBA00022452"/>
    </source>
</evidence>
<dbReference type="EMBL" id="FNBP01000003">
    <property type="protein sequence ID" value="SDF78177.1"/>
    <property type="molecule type" value="Genomic_DNA"/>
</dbReference>
<keyword evidence="2" id="KW-1134">Transmembrane beta strand</keyword>
<keyword evidence="3" id="KW-0472">Membrane</keyword>
<evidence type="ECO:0000256" key="3">
    <source>
        <dbReference type="ARBA" id="ARBA00023136"/>
    </source>
</evidence>
<dbReference type="InterPro" id="IPR039910">
    <property type="entry name" value="D15-like"/>
</dbReference>
<feature type="domain" description="Bacterial surface antigen (D15)" evidence="4">
    <location>
        <begin position="305"/>
        <end position="603"/>
    </location>
</feature>
<dbReference type="PANTHER" id="PTHR12815">
    <property type="entry name" value="SORTING AND ASSEMBLY MACHINERY SAMM50 PROTEIN FAMILY MEMBER"/>
    <property type="match status" value="1"/>
</dbReference>
<gene>
    <name evidence="6" type="ORF">SAMN04489759_103146</name>
</gene>
<comment type="subcellular location">
    <subcellularLocation>
        <location evidence="1">Membrane</location>
    </subcellularLocation>
</comment>
<evidence type="ECO:0000256" key="1">
    <source>
        <dbReference type="ARBA" id="ARBA00004370"/>
    </source>
</evidence>
<dbReference type="Gene3D" id="3.10.20.310">
    <property type="entry name" value="membrane protein fhac"/>
    <property type="match status" value="1"/>
</dbReference>
<dbReference type="STRING" id="218672.SAMN04489759_103146"/>
<sequence>MTRAGNHGTAITLAIGLLFGGAGATLAAELTLTGVSEDSELYDTLLGGSLLAEQTDEDAEPATPQEIVAAAQADYARLLAVLYDNGYFGPTLKITLDGVDAAAIPPVRPPRRVDRAVISVDPGPKFKFGTARIAPLTPETELPEGFATGATASLGVLKETVSSGISGWRAVGHAKAELAEQELTARHQERQINADLRLAPGPRLRFGALAITGNEDVRTERVREIAGLPVGEVFDPEEVELATERLRRTGAFDAVALTEADNIGPNATLPITARVVEAPKRRFGFGAELSSLEGLTLSTFWLHRNLLGGAERLRLSAEVEGIGGNSGGEDYKLAARFERPATFNPDTDYYALAELEQLDEVNYFSRQLDLETGIERIANQQRRYTAGVGLRTAETRDAFGTNRYTLLTLPLSAEFDYRDKDLDAKDGYYAKASITPFAAISGSDNGLRTYLDARFYRTFGTERPVTLAFRGQLGSLSGPELSEAPADYLFYSGGGGTVRGQPYQSLGVELPSGDTVGGRSFLGVSAEARVTVTEKIGVVGFADAGYIGAEEFYDGSGTWHSGAGLGLRYATGIGPIRVDVAVPTSGPEVDDDFQVYIGIGQSF</sequence>